<evidence type="ECO:0000256" key="1">
    <source>
        <dbReference type="ARBA" id="ARBA00010702"/>
    </source>
</evidence>
<reference evidence="4 5" key="1">
    <citation type="submission" date="2019-08" db="EMBL/GenBank/DDBJ databases">
        <authorList>
            <person name="Peeters C."/>
        </authorList>
    </citation>
    <scope>NUCLEOTIDE SEQUENCE [LARGE SCALE GENOMIC DNA]</scope>
    <source>
        <strain evidence="4 5">LMG 30175</strain>
    </source>
</reference>
<dbReference type="Pfam" id="PF03747">
    <property type="entry name" value="ADP_ribosyl_GH"/>
    <property type="match status" value="1"/>
</dbReference>
<evidence type="ECO:0000256" key="3">
    <source>
        <dbReference type="PIRSR" id="PIRSR605502-1"/>
    </source>
</evidence>
<proteinExistence type="inferred from homology"/>
<evidence type="ECO:0000256" key="2">
    <source>
        <dbReference type="ARBA" id="ARBA00022801"/>
    </source>
</evidence>
<comment type="cofactor">
    <cofactor evidence="3">
        <name>Mg(2+)</name>
        <dbReference type="ChEBI" id="CHEBI:18420"/>
    </cofactor>
    <text evidence="3">Binds 2 magnesium ions per subunit.</text>
</comment>
<keyword evidence="5" id="KW-1185">Reference proteome</keyword>
<comment type="similarity">
    <text evidence="1">Belongs to the ADP-ribosylglycohydrolase family.</text>
</comment>
<dbReference type="InterPro" id="IPR036705">
    <property type="entry name" value="Ribosyl_crysJ1_sf"/>
</dbReference>
<accession>A0A5E4SYS3</accession>
<dbReference type="EMBL" id="CABPRZ010000003">
    <property type="protein sequence ID" value="VVD80222.1"/>
    <property type="molecule type" value="Genomic_DNA"/>
</dbReference>
<keyword evidence="3" id="KW-0479">Metal-binding</keyword>
<dbReference type="SUPFAM" id="SSF101478">
    <property type="entry name" value="ADP-ribosylglycohydrolase"/>
    <property type="match status" value="1"/>
</dbReference>
<dbReference type="InterPro" id="IPR050792">
    <property type="entry name" value="ADP-ribosylglycohydrolase"/>
</dbReference>
<dbReference type="PANTHER" id="PTHR16222:SF24">
    <property type="entry name" value="ADP-RIBOSYLHYDROLASE ARH3"/>
    <property type="match status" value="1"/>
</dbReference>
<evidence type="ECO:0000313" key="5">
    <source>
        <dbReference type="Proteomes" id="UP000414233"/>
    </source>
</evidence>
<feature type="binding site" evidence="3">
    <location>
        <position position="285"/>
    </location>
    <ligand>
        <name>Mg(2+)</name>
        <dbReference type="ChEBI" id="CHEBI:18420"/>
        <label>1</label>
    </ligand>
</feature>
<organism evidence="4 5">
    <name type="scientific">Pandoraea terrae</name>
    <dbReference type="NCBI Taxonomy" id="1537710"/>
    <lineage>
        <taxon>Bacteria</taxon>
        <taxon>Pseudomonadati</taxon>
        <taxon>Pseudomonadota</taxon>
        <taxon>Betaproteobacteria</taxon>
        <taxon>Burkholderiales</taxon>
        <taxon>Burkholderiaceae</taxon>
        <taxon>Pandoraea</taxon>
    </lineage>
</organism>
<feature type="binding site" evidence="3">
    <location>
        <position position="74"/>
    </location>
    <ligand>
        <name>Mg(2+)</name>
        <dbReference type="ChEBI" id="CHEBI:18420"/>
        <label>1</label>
    </ligand>
</feature>
<keyword evidence="2" id="KW-0378">Hydrolase</keyword>
<keyword evidence="3" id="KW-0460">Magnesium</keyword>
<dbReference type="GO" id="GO:0016787">
    <property type="term" value="F:hydrolase activity"/>
    <property type="evidence" value="ECO:0007669"/>
    <property type="project" value="UniProtKB-KW"/>
</dbReference>
<sequence>MNLTDENGFAALMERYQFSAEVGGLIGLLIGDACGVSFEFCPADQIPPRDQIDMVPPVGFPRSHPSVPVGTWSDDSAQALCLLASLVDCGEFSLPDFAERLLQWMEWGYMAVDGAVFDVGNQTREALDRLREGVPPDESGGETVLDNGNGSLMRVLPLALWHSGTDEALVHDAHLQSVPTHRHPRSMVACAYYCLVARAYLAKVSEPWWWADHRLERIYSDWRDQPLRDSFLFELDVLRRFPVTNKPRGTGYVLDTIWSARRALEEASFEDVVRTAIMFGNDTDTTSAVSAGLAGIRFGLEGIPARWLRQLRGVELIKPLVDRFSNQRN</sequence>
<dbReference type="Gene3D" id="1.10.4080.10">
    <property type="entry name" value="ADP-ribosylation/Crystallin J1"/>
    <property type="match status" value="1"/>
</dbReference>
<feature type="binding site" evidence="3">
    <location>
        <position position="282"/>
    </location>
    <ligand>
        <name>Mg(2+)</name>
        <dbReference type="ChEBI" id="CHEBI:18420"/>
        <label>1</label>
    </ligand>
</feature>
<name>A0A5E4SYS3_9BURK</name>
<dbReference type="Proteomes" id="UP000414233">
    <property type="component" value="Unassembled WGS sequence"/>
</dbReference>
<feature type="binding site" evidence="3">
    <location>
        <position position="73"/>
    </location>
    <ligand>
        <name>Mg(2+)</name>
        <dbReference type="ChEBI" id="CHEBI:18420"/>
        <label>1</label>
    </ligand>
</feature>
<feature type="binding site" evidence="3">
    <location>
        <position position="284"/>
    </location>
    <ligand>
        <name>Mg(2+)</name>
        <dbReference type="ChEBI" id="CHEBI:18420"/>
        <label>1</label>
    </ligand>
</feature>
<dbReference type="GO" id="GO:0046872">
    <property type="term" value="F:metal ion binding"/>
    <property type="evidence" value="ECO:0007669"/>
    <property type="project" value="UniProtKB-KW"/>
</dbReference>
<dbReference type="AlphaFoldDB" id="A0A5E4SYS3"/>
<protein>
    <submittedName>
        <fullName evidence="4">Crystallin</fullName>
    </submittedName>
</protein>
<gene>
    <name evidence="4" type="ORF">PTE30175_01023</name>
</gene>
<dbReference type="PANTHER" id="PTHR16222">
    <property type="entry name" value="ADP-RIBOSYLGLYCOHYDROLASE"/>
    <property type="match status" value="1"/>
</dbReference>
<evidence type="ECO:0000313" key="4">
    <source>
        <dbReference type="EMBL" id="VVD80222.1"/>
    </source>
</evidence>
<feature type="binding site" evidence="3">
    <location>
        <position position="75"/>
    </location>
    <ligand>
        <name>Mg(2+)</name>
        <dbReference type="ChEBI" id="CHEBI:18420"/>
        <label>1</label>
    </ligand>
</feature>
<dbReference type="InterPro" id="IPR005502">
    <property type="entry name" value="Ribosyl_crysJ1"/>
</dbReference>